<comment type="caution">
    <text evidence="1">The sequence shown here is derived from an EMBL/GenBank/DDBJ whole genome shotgun (WGS) entry which is preliminary data.</text>
</comment>
<dbReference type="AlphaFoldDB" id="A0A6A6LSI3"/>
<dbReference type="Gene3D" id="2.60.120.330">
    <property type="entry name" value="B-lactam Antibiotic, Isopenicillin N Synthase, Chain"/>
    <property type="match status" value="1"/>
</dbReference>
<gene>
    <name evidence="1" type="ORF">GH714_025910</name>
</gene>
<organism evidence="1 2">
    <name type="scientific">Hevea brasiliensis</name>
    <name type="common">Para rubber tree</name>
    <name type="synonym">Siphonia brasiliensis</name>
    <dbReference type="NCBI Taxonomy" id="3981"/>
    <lineage>
        <taxon>Eukaryota</taxon>
        <taxon>Viridiplantae</taxon>
        <taxon>Streptophyta</taxon>
        <taxon>Embryophyta</taxon>
        <taxon>Tracheophyta</taxon>
        <taxon>Spermatophyta</taxon>
        <taxon>Magnoliopsida</taxon>
        <taxon>eudicotyledons</taxon>
        <taxon>Gunneridae</taxon>
        <taxon>Pentapetalae</taxon>
        <taxon>rosids</taxon>
        <taxon>fabids</taxon>
        <taxon>Malpighiales</taxon>
        <taxon>Euphorbiaceae</taxon>
        <taxon>Crotonoideae</taxon>
        <taxon>Micrandreae</taxon>
        <taxon>Hevea</taxon>
    </lineage>
</organism>
<name>A0A6A6LSI3_HEVBR</name>
<sequence length="188" mass="21759">MIHEIERRVWIVNSLRDESWNKPRIHGPGFLGSKRFFELPLAGDYKEGYYIGVEVPEDDPQAEKPFYGPNVWPAADVLSGWRQTMERFHKEALEVARAVARIIALGLDQEADFFDRPEMLGQPIAILRLLRYGGSVYGFQGSFLLHWHLNDSSGANQLVTWFYSLWLMRVRRLSTAKLFPILSTFAWS</sequence>
<dbReference type="Proteomes" id="UP000467840">
    <property type="component" value="Chromosome 16"/>
</dbReference>
<proteinExistence type="predicted"/>
<dbReference type="InterPro" id="IPR027443">
    <property type="entry name" value="IPNS-like_sf"/>
</dbReference>
<evidence type="ECO:0000313" key="1">
    <source>
        <dbReference type="EMBL" id="KAF2303984.1"/>
    </source>
</evidence>
<dbReference type="EMBL" id="JAAGAX010000009">
    <property type="protein sequence ID" value="KAF2303984.1"/>
    <property type="molecule type" value="Genomic_DNA"/>
</dbReference>
<reference evidence="1 2" key="1">
    <citation type="journal article" date="2020" name="Mol. Plant">
        <title>The Chromosome-Based Rubber Tree Genome Provides New Insights into Spurge Genome Evolution and Rubber Biosynthesis.</title>
        <authorList>
            <person name="Liu J."/>
            <person name="Shi C."/>
            <person name="Shi C.C."/>
            <person name="Li W."/>
            <person name="Zhang Q.J."/>
            <person name="Zhang Y."/>
            <person name="Li K."/>
            <person name="Lu H.F."/>
            <person name="Shi C."/>
            <person name="Zhu S.T."/>
            <person name="Xiao Z.Y."/>
            <person name="Nan H."/>
            <person name="Yue Y."/>
            <person name="Zhu X.G."/>
            <person name="Wu Y."/>
            <person name="Hong X.N."/>
            <person name="Fan G.Y."/>
            <person name="Tong Y."/>
            <person name="Zhang D."/>
            <person name="Mao C.L."/>
            <person name="Liu Y.L."/>
            <person name="Hao S.J."/>
            <person name="Liu W.Q."/>
            <person name="Lv M.Q."/>
            <person name="Zhang H.B."/>
            <person name="Liu Y."/>
            <person name="Hu-Tang G.R."/>
            <person name="Wang J.P."/>
            <person name="Wang J.H."/>
            <person name="Sun Y.H."/>
            <person name="Ni S.B."/>
            <person name="Chen W.B."/>
            <person name="Zhang X.C."/>
            <person name="Jiao Y.N."/>
            <person name="Eichler E.E."/>
            <person name="Li G.H."/>
            <person name="Liu X."/>
            <person name="Gao L.Z."/>
        </authorList>
    </citation>
    <scope>NUCLEOTIDE SEQUENCE [LARGE SCALE GENOMIC DNA]</scope>
    <source>
        <strain evidence="2">cv. GT1</strain>
        <tissue evidence="1">Leaf</tissue>
    </source>
</reference>
<accession>A0A6A6LSI3</accession>
<protein>
    <submittedName>
        <fullName evidence="1">Uncharacterized protein</fullName>
    </submittedName>
</protein>
<evidence type="ECO:0000313" key="2">
    <source>
        <dbReference type="Proteomes" id="UP000467840"/>
    </source>
</evidence>
<dbReference type="SUPFAM" id="SSF51197">
    <property type="entry name" value="Clavaminate synthase-like"/>
    <property type="match status" value="1"/>
</dbReference>
<keyword evidence="2" id="KW-1185">Reference proteome</keyword>